<dbReference type="SMART" id="SM00646">
    <property type="entry name" value="Ami_3"/>
    <property type="match status" value="1"/>
</dbReference>
<dbReference type="SUPFAM" id="SSF53187">
    <property type="entry name" value="Zn-dependent exopeptidases"/>
    <property type="match status" value="1"/>
</dbReference>
<evidence type="ECO:0000256" key="4">
    <source>
        <dbReference type="SAM" id="MobiDB-lite"/>
    </source>
</evidence>
<protein>
    <recommendedName>
        <fullName evidence="2">N-acetylmuramoyl-L-alanine amidase</fullName>
        <ecNumber evidence="2">3.5.1.28</ecNumber>
    </recommendedName>
</protein>
<feature type="region of interest" description="Disordered" evidence="4">
    <location>
        <begin position="151"/>
        <end position="213"/>
    </location>
</feature>
<dbReference type="Proteomes" id="UP001209681">
    <property type="component" value="Unassembled WGS sequence"/>
</dbReference>
<evidence type="ECO:0000313" key="7">
    <source>
        <dbReference type="EMBL" id="MCW7754706.1"/>
    </source>
</evidence>
<gene>
    <name evidence="7" type="ORF">OOT00_12010</name>
</gene>
<dbReference type="PANTHER" id="PTHR30404">
    <property type="entry name" value="N-ACETYLMURAMOYL-L-ALANINE AMIDASE"/>
    <property type="match status" value="1"/>
</dbReference>
<dbReference type="InterPro" id="IPR021731">
    <property type="entry name" value="AMIN_dom"/>
</dbReference>
<dbReference type="InterPro" id="IPR050695">
    <property type="entry name" value="N-acetylmuramoyl_amidase_3"/>
</dbReference>
<dbReference type="GO" id="GO:0008745">
    <property type="term" value="F:N-acetylmuramoyl-L-alanine amidase activity"/>
    <property type="evidence" value="ECO:0007669"/>
    <property type="project" value="UniProtKB-EC"/>
</dbReference>
<keyword evidence="5" id="KW-0472">Membrane</keyword>
<evidence type="ECO:0000259" key="6">
    <source>
        <dbReference type="SMART" id="SM00646"/>
    </source>
</evidence>
<evidence type="ECO:0000256" key="3">
    <source>
        <dbReference type="ARBA" id="ARBA00022801"/>
    </source>
</evidence>
<keyword evidence="5" id="KW-1133">Transmembrane helix</keyword>
<dbReference type="Gene3D" id="3.40.630.40">
    <property type="entry name" value="Zn-dependent exopeptidases"/>
    <property type="match status" value="1"/>
</dbReference>
<proteinExistence type="predicted"/>
<organism evidence="7 8">
    <name type="scientific">Desulfobotulus pelophilus</name>
    <dbReference type="NCBI Taxonomy" id="2823377"/>
    <lineage>
        <taxon>Bacteria</taxon>
        <taxon>Pseudomonadati</taxon>
        <taxon>Thermodesulfobacteriota</taxon>
        <taxon>Desulfobacteria</taxon>
        <taxon>Desulfobacterales</taxon>
        <taxon>Desulfobacteraceae</taxon>
        <taxon>Desulfobotulus</taxon>
    </lineage>
</organism>
<keyword evidence="5" id="KW-0812">Transmembrane</keyword>
<sequence>MILKELRIRVYPANPSTQGNFWPLWGSVFCFLMVFVLLFPTSPSWGQTVRNLYLQTDRDFQNLQKDPGKRQYRSHWEDVAKAFKDAYNQDPDDGWAPASLYRAAEVYLGLSQFSGRREDRDQAIALFQKVFHECPKSRYKFRASAKLKELNAPLAPPAPPPSAQVPLKTTRSTRPDTPTTVTTAPAATASAPPAATLPVPAPPPARVKAEGEDTSHLGKIQGVRYQTYPNRTRIVVDADRELAYSFNDLNRDRSTGLPPRVYVDFKLATLMEGLTPSIDVQDPQVKTLRIARNTADRVRLVMDLDQSRDFKVFQLFDPHRTVIDIWGTTSSSDKAELAASIPAAAPPVPAAVNGGAIRRQLALGVRRIVIDPGHGGKDPGAIGHVKGVFEKDINLQIAKILAEKLKKELQCDVILTRTGDTYLTLEERTQFANQHKADLFLSIHTNAAINRNAYGIETYFLNLATDEESIAVAARENATSTKNISDLQTILNDLMQNAKINESSRLASYVQKGMVDSVKPHYSHISDKGVKQAPFYVLLGAQMPSILIEAGFITNPRECQRLTNPQYQSRIADGIVEGIRRYIREHFPDNP</sequence>
<comment type="catalytic activity">
    <reaction evidence="1">
        <text>Hydrolyzes the link between N-acetylmuramoyl residues and L-amino acid residues in certain cell-wall glycopeptides.</text>
        <dbReference type="EC" id="3.5.1.28"/>
    </reaction>
</comment>
<feature type="domain" description="MurNAc-LAA" evidence="6">
    <location>
        <begin position="429"/>
        <end position="580"/>
    </location>
</feature>
<evidence type="ECO:0000256" key="2">
    <source>
        <dbReference type="ARBA" id="ARBA00011901"/>
    </source>
</evidence>
<evidence type="ECO:0000256" key="5">
    <source>
        <dbReference type="SAM" id="Phobius"/>
    </source>
</evidence>
<name>A0ABT3NB63_9BACT</name>
<comment type="caution">
    <text evidence="7">The sequence shown here is derived from an EMBL/GenBank/DDBJ whole genome shotgun (WGS) entry which is preliminary data.</text>
</comment>
<dbReference type="CDD" id="cd02696">
    <property type="entry name" value="MurNAc-LAA"/>
    <property type="match status" value="1"/>
</dbReference>
<feature type="compositionally biased region" description="Pro residues" evidence="4">
    <location>
        <begin position="154"/>
        <end position="163"/>
    </location>
</feature>
<dbReference type="InterPro" id="IPR011990">
    <property type="entry name" value="TPR-like_helical_dom_sf"/>
</dbReference>
<feature type="compositionally biased region" description="Low complexity" evidence="4">
    <location>
        <begin position="164"/>
        <end position="198"/>
    </location>
</feature>
<evidence type="ECO:0000313" key="8">
    <source>
        <dbReference type="Proteomes" id="UP001209681"/>
    </source>
</evidence>
<keyword evidence="8" id="KW-1185">Reference proteome</keyword>
<reference evidence="7 8" key="1">
    <citation type="submission" date="2022-11" db="EMBL/GenBank/DDBJ databases">
        <title>Desulfobotulus tamanensis H1 sp. nov. - anaerobic, alkaliphilic, sulphate reducing bacterium isolated from terrestrial mud volcano.</title>
        <authorList>
            <person name="Frolova A."/>
            <person name="Merkel A.Y."/>
            <person name="Slobodkin A.I."/>
        </authorList>
    </citation>
    <scope>NUCLEOTIDE SEQUENCE [LARGE SCALE GENOMIC DNA]</scope>
    <source>
        <strain evidence="7 8">H1</strain>
    </source>
</reference>
<dbReference type="Gene3D" id="2.60.40.3500">
    <property type="match status" value="1"/>
</dbReference>
<dbReference type="Pfam" id="PF11741">
    <property type="entry name" value="AMIN"/>
    <property type="match status" value="1"/>
</dbReference>
<feature type="transmembrane region" description="Helical" evidence="5">
    <location>
        <begin position="21"/>
        <end position="40"/>
    </location>
</feature>
<dbReference type="Pfam" id="PF01520">
    <property type="entry name" value="Amidase_3"/>
    <property type="match status" value="1"/>
</dbReference>
<dbReference type="Gene3D" id="1.25.40.10">
    <property type="entry name" value="Tetratricopeptide repeat domain"/>
    <property type="match status" value="1"/>
</dbReference>
<dbReference type="PANTHER" id="PTHR30404:SF0">
    <property type="entry name" value="N-ACETYLMURAMOYL-L-ALANINE AMIDASE AMIC"/>
    <property type="match status" value="1"/>
</dbReference>
<keyword evidence="3 7" id="KW-0378">Hydrolase</keyword>
<evidence type="ECO:0000256" key="1">
    <source>
        <dbReference type="ARBA" id="ARBA00001561"/>
    </source>
</evidence>
<dbReference type="RefSeq" id="WP_265425618.1">
    <property type="nucleotide sequence ID" value="NZ_JAPFPW010000014.1"/>
</dbReference>
<dbReference type="EC" id="3.5.1.28" evidence="2"/>
<accession>A0ABT3NB63</accession>
<dbReference type="EMBL" id="JAPFPW010000014">
    <property type="protein sequence ID" value="MCW7754706.1"/>
    <property type="molecule type" value="Genomic_DNA"/>
</dbReference>
<dbReference type="InterPro" id="IPR002508">
    <property type="entry name" value="MurNAc-LAA_cat"/>
</dbReference>